<dbReference type="RefSeq" id="WP_066601511.1">
    <property type="nucleotide sequence ID" value="NZ_CP014230.1"/>
</dbReference>
<dbReference type="GO" id="GO:0009691">
    <property type="term" value="P:cytokinin biosynthetic process"/>
    <property type="evidence" value="ECO:0007669"/>
    <property type="project" value="UniProtKB-UniRule"/>
</dbReference>
<dbReference type="InterPro" id="IPR031100">
    <property type="entry name" value="LOG_fam"/>
</dbReference>
<evidence type="ECO:0000256" key="1">
    <source>
        <dbReference type="ARBA" id="ARBA00000274"/>
    </source>
</evidence>
<dbReference type="GO" id="GO:0005829">
    <property type="term" value="C:cytosol"/>
    <property type="evidence" value="ECO:0007669"/>
    <property type="project" value="TreeGrafter"/>
</dbReference>
<evidence type="ECO:0000256" key="2">
    <source>
        <dbReference type="ARBA" id="ARBA00006763"/>
    </source>
</evidence>
<dbReference type="SUPFAM" id="SSF102405">
    <property type="entry name" value="MCP/YpsA-like"/>
    <property type="match status" value="1"/>
</dbReference>
<dbReference type="PANTHER" id="PTHR31223:SF70">
    <property type="entry name" value="LOG FAMILY PROTEIN YJL055W"/>
    <property type="match status" value="1"/>
</dbReference>
<organism evidence="4 5">
    <name type="scientific">Desulfomicrobium orale DSM 12838</name>
    <dbReference type="NCBI Taxonomy" id="888061"/>
    <lineage>
        <taxon>Bacteria</taxon>
        <taxon>Pseudomonadati</taxon>
        <taxon>Thermodesulfobacteriota</taxon>
        <taxon>Desulfovibrionia</taxon>
        <taxon>Desulfovibrionales</taxon>
        <taxon>Desulfomicrobiaceae</taxon>
        <taxon>Desulfomicrobium</taxon>
    </lineage>
</organism>
<keyword evidence="3" id="KW-0203">Cytokinin biosynthesis</keyword>
<dbReference type="OrthoDB" id="9801098at2"/>
<comment type="catalytic activity">
    <reaction evidence="1">
        <text>AMP + H2O = D-ribose 5-phosphate + adenine</text>
        <dbReference type="Rhea" id="RHEA:20129"/>
        <dbReference type="ChEBI" id="CHEBI:15377"/>
        <dbReference type="ChEBI" id="CHEBI:16708"/>
        <dbReference type="ChEBI" id="CHEBI:78346"/>
        <dbReference type="ChEBI" id="CHEBI:456215"/>
        <dbReference type="EC" id="3.2.2.4"/>
    </reaction>
</comment>
<dbReference type="InterPro" id="IPR005269">
    <property type="entry name" value="LOG"/>
</dbReference>
<protein>
    <recommendedName>
        <fullName evidence="3">Cytokinin riboside 5'-monophosphate phosphoribohydrolase</fullName>
        <ecNumber evidence="3">3.2.2.n1</ecNumber>
    </recommendedName>
</protein>
<sequence>MKRICVNCGSNPGFAPVYMEMAEWLGAVLAGRDIELVYGGAETGLMGRIADTVLRAGGRVTGIIPRSFAHRVSHRGLTELRVVDSMHERKMAMFGLSDGFIALPGGFGTIEEMTELLTWSQLGLNRKPCGLINVNGYFDALLSFFDGATAAGFIKEPHRRMLLEDSTPEGLLDKLLAYEVPAVDKWMKTR</sequence>
<proteinExistence type="inferred from homology"/>
<evidence type="ECO:0000313" key="4">
    <source>
        <dbReference type="EMBL" id="AMD91661.1"/>
    </source>
</evidence>
<dbReference type="EMBL" id="CP014230">
    <property type="protein sequence ID" value="AMD91661.1"/>
    <property type="molecule type" value="Genomic_DNA"/>
</dbReference>
<dbReference type="KEGG" id="doa:AXF15_00045"/>
<dbReference type="EC" id="3.2.2.n1" evidence="3"/>
<gene>
    <name evidence="4" type="ORF">AXF15_00045</name>
</gene>
<keyword evidence="3" id="KW-0378">Hydrolase</keyword>
<dbReference type="Proteomes" id="UP000063964">
    <property type="component" value="Chromosome"/>
</dbReference>
<name>A0A0X8JMW3_9BACT</name>
<comment type="similarity">
    <text evidence="2 3">Belongs to the LOG family.</text>
</comment>
<dbReference type="NCBIfam" id="TIGR00730">
    <property type="entry name" value="Rossman fold protein, TIGR00730 family"/>
    <property type="match status" value="1"/>
</dbReference>
<reference evidence="5" key="1">
    <citation type="submission" date="2016-02" db="EMBL/GenBank/DDBJ databases">
        <authorList>
            <person name="Holder M.E."/>
            <person name="Ajami N.J."/>
            <person name="Petrosino J.F."/>
        </authorList>
    </citation>
    <scope>NUCLEOTIDE SEQUENCE [LARGE SCALE GENOMIC DNA]</scope>
    <source>
        <strain evidence="5">DSM 12838</strain>
    </source>
</reference>
<accession>A0A0X8JMW3</accession>
<dbReference type="STRING" id="888061.AXF15_00045"/>
<evidence type="ECO:0000256" key="3">
    <source>
        <dbReference type="RuleBase" id="RU363015"/>
    </source>
</evidence>
<dbReference type="AlphaFoldDB" id="A0A0X8JMW3"/>
<evidence type="ECO:0000313" key="5">
    <source>
        <dbReference type="Proteomes" id="UP000063964"/>
    </source>
</evidence>
<keyword evidence="5" id="KW-1185">Reference proteome</keyword>
<dbReference type="PANTHER" id="PTHR31223">
    <property type="entry name" value="LOG FAMILY PROTEIN YJL055W"/>
    <property type="match status" value="1"/>
</dbReference>
<dbReference type="Gene3D" id="3.40.50.450">
    <property type="match status" value="1"/>
</dbReference>
<dbReference type="Pfam" id="PF03641">
    <property type="entry name" value="Lysine_decarbox"/>
    <property type="match status" value="1"/>
</dbReference>
<dbReference type="GO" id="GO:0008714">
    <property type="term" value="F:AMP nucleosidase activity"/>
    <property type="evidence" value="ECO:0007669"/>
    <property type="project" value="UniProtKB-EC"/>
</dbReference>